<protein>
    <submittedName>
        <fullName evidence="2">PepSY domain-containing protein</fullName>
    </submittedName>
</protein>
<dbReference type="Pfam" id="PF03929">
    <property type="entry name" value="PepSY_TM"/>
    <property type="match status" value="1"/>
</dbReference>
<proteinExistence type="predicted"/>
<comment type="caution">
    <text evidence="2">The sequence shown here is derived from an EMBL/GenBank/DDBJ whole genome shotgun (WGS) entry which is preliminary data.</text>
</comment>
<dbReference type="Proteomes" id="UP001521137">
    <property type="component" value="Unassembled WGS sequence"/>
</dbReference>
<evidence type="ECO:0000313" key="2">
    <source>
        <dbReference type="EMBL" id="MCF2948768.1"/>
    </source>
</evidence>
<dbReference type="EMBL" id="JAKGAS010000005">
    <property type="protein sequence ID" value="MCF2948768.1"/>
    <property type="molecule type" value="Genomic_DNA"/>
</dbReference>
<name>A0ABS9D733_9ALTE</name>
<keyword evidence="1" id="KW-1133">Transmembrane helix</keyword>
<sequence length="422" mass="47617">MKKNVQLNQWLWKWHVIAGLITLPFMLLLATTGVIYLFKTDYNQQVYQSTLEVTPNNKPALSYQQQLVAAQQSANKPIVAVTLPTSHDQATEFKVKGQGRATNALYLNPYSGKVTGQVDQTQTLMYTVRKLHGEILLSKPGTLAVELVASWFVVLILTGLYVWWPHASAKTTESSAAGFFTIRTNKGKRLFWRDLHAVTGFWLSLVMLAVLAGGMPWTDVFGSQLKWVQTQTDSGYPKYWRSSQGLSSTPNQQHSPLDLDQIVDIAQGYKLPGQISINFPSSPTGVYSISNHALWLDDQQMIHLDQFSGEIVKSYTWDDVGILMELRQIFMRLHQGEYGAANWWVMIFIGLAFIIATSAGLVSYLKRKRKGSWSIPKVPARFNVDKTLVSLIIALGVLFPMFGGSLVLLWLWEQRKRFATRL</sequence>
<dbReference type="PANTHER" id="PTHR34219:SF1">
    <property type="entry name" value="PEPSY DOMAIN-CONTAINING PROTEIN"/>
    <property type="match status" value="1"/>
</dbReference>
<accession>A0ABS9D733</accession>
<feature type="transmembrane region" description="Helical" evidence="1">
    <location>
        <begin position="388"/>
        <end position="412"/>
    </location>
</feature>
<keyword evidence="3" id="KW-1185">Reference proteome</keyword>
<dbReference type="RefSeq" id="WP_235312764.1">
    <property type="nucleotide sequence ID" value="NZ_JAKGAS010000005.1"/>
</dbReference>
<keyword evidence="1" id="KW-0472">Membrane</keyword>
<dbReference type="PANTHER" id="PTHR34219">
    <property type="entry name" value="IRON-REGULATED INNER MEMBRANE PROTEIN-RELATED"/>
    <property type="match status" value="1"/>
</dbReference>
<evidence type="ECO:0000256" key="1">
    <source>
        <dbReference type="SAM" id="Phobius"/>
    </source>
</evidence>
<evidence type="ECO:0000313" key="3">
    <source>
        <dbReference type="Proteomes" id="UP001521137"/>
    </source>
</evidence>
<feature type="transmembrane region" description="Helical" evidence="1">
    <location>
        <begin position="195"/>
        <end position="217"/>
    </location>
</feature>
<organism evidence="2 3">
    <name type="scientific">Paraglaciecola algarum</name>
    <dbReference type="NCBI Taxonomy" id="3050085"/>
    <lineage>
        <taxon>Bacteria</taxon>
        <taxon>Pseudomonadati</taxon>
        <taxon>Pseudomonadota</taxon>
        <taxon>Gammaproteobacteria</taxon>
        <taxon>Alteromonadales</taxon>
        <taxon>Alteromonadaceae</taxon>
        <taxon>Paraglaciecola</taxon>
    </lineage>
</organism>
<keyword evidence="1" id="KW-0812">Transmembrane</keyword>
<gene>
    <name evidence="2" type="ORF">L0668_11670</name>
</gene>
<dbReference type="InterPro" id="IPR005625">
    <property type="entry name" value="PepSY-ass_TM"/>
</dbReference>
<feature type="transmembrane region" description="Helical" evidence="1">
    <location>
        <begin position="341"/>
        <end position="365"/>
    </location>
</feature>
<reference evidence="2 3" key="1">
    <citation type="submission" date="2022-01" db="EMBL/GenBank/DDBJ databases">
        <title>Paraglaciecola sp. G1-23.</title>
        <authorList>
            <person name="Jin M.S."/>
            <person name="Han D.M."/>
            <person name="Kim H.M."/>
            <person name="Jeon C.O."/>
        </authorList>
    </citation>
    <scope>NUCLEOTIDE SEQUENCE [LARGE SCALE GENOMIC DNA]</scope>
    <source>
        <strain evidence="2 3">G1-23</strain>
    </source>
</reference>
<feature type="transmembrane region" description="Helical" evidence="1">
    <location>
        <begin position="12"/>
        <end position="38"/>
    </location>
</feature>
<feature type="transmembrane region" description="Helical" evidence="1">
    <location>
        <begin position="143"/>
        <end position="164"/>
    </location>
</feature>